<accession>A0A261FB16</accession>
<organism evidence="1 2">
    <name type="scientific">Aeriscardovia aeriphila</name>
    <dbReference type="NCBI Taxonomy" id="218139"/>
    <lineage>
        <taxon>Bacteria</taxon>
        <taxon>Bacillati</taxon>
        <taxon>Actinomycetota</taxon>
        <taxon>Actinomycetes</taxon>
        <taxon>Bifidobacteriales</taxon>
        <taxon>Bifidobacteriaceae</taxon>
        <taxon>Aeriscardovia</taxon>
    </lineage>
</organism>
<evidence type="ECO:0000313" key="1">
    <source>
        <dbReference type="EMBL" id="OZG56163.1"/>
    </source>
</evidence>
<dbReference type="RefSeq" id="WP_094689721.1">
    <property type="nucleotide sequence ID" value="NZ_JACBYZ010000001.1"/>
</dbReference>
<protein>
    <submittedName>
        <fullName evidence="1">Iron-sulfur cluster repair di-iron protein, ric</fullName>
    </submittedName>
</protein>
<evidence type="ECO:0000313" key="2">
    <source>
        <dbReference type="Proteomes" id="UP000228976"/>
    </source>
</evidence>
<proteinExistence type="predicted"/>
<dbReference type="AlphaFoldDB" id="A0A261FB16"/>
<gene>
    <name evidence="1" type="ORF">AEAE_0651</name>
</gene>
<name>A0A261FB16_9BIFI</name>
<dbReference type="EMBL" id="MWWU01000002">
    <property type="protein sequence ID" value="OZG56163.1"/>
    <property type="molecule type" value="Genomic_DNA"/>
</dbReference>
<reference evidence="1 2" key="1">
    <citation type="journal article" date="2017" name="BMC Genomics">
        <title>Comparative genomic and phylogenomic analyses of the Bifidobacteriaceae family.</title>
        <authorList>
            <person name="Lugli G.A."/>
            <person name="Milani C."/>
            <person name="Turroni F."/>
            <person name="Duranti S."/>
            <person name="Mancabelli L."/>
            <person name="Mangifesta M."/>
            <person name="Ferrario C."/>
            <person name="Modesto M."/>
            <person name="Mattarelli P."/>
            <person name="Jiri K."/>
            <person name="van Sinderen D."/>
            <person name="Ventura M."/>
        </authorList>
    </citation>
    <scope>NUCLEOTIDE SEQUENCE [LARGE SCALE GENOMIC DNA]</scope>
    <source>
        <strain evidence="1 2">LMG 21773</strain>
    </source>
</reference>
<sequence length="93" mass="10647">MMIKEFFTKNDEMLDLYTKAITKAHGSHHPEVFEVRKVYEDIQKKMKAGQEDLTADFSKLRSLTADYAIPADACGAMTKTYQTLEEFDHLVLG</sequence>
<comment type="caution">
    <text evidence="1">The sequence shown here is derived from an EMBL/GenBank/DDBJ whole genome shotgun (WGS) entry which is preliminary data.</text>
</comment>
<dbReference type="OrthoDB" id="9797132at2"/>
<dbReference type="Proteomes" id="UP000228976">
    <property type="component" value="Unassembled WGS sequence"/>
</dbReference>
<keyword evidence="2" id="KW-1185">Reference proteome</keyword>